<dbReference type="GO" id="GO:0005801">
    <property type="term" value="C:cis-Golgi network"/>
    <property type="evidence" value="ECO:0007669"/>
    <property type="project" value="EnsemblMetazoa"/>
</dbReference>
<feature type="domain" description="GOLD" evidence="12">
    <location>
        <begin position="86"/>
        <end position="168"/>
    </location>
</feature>
<evidence type="ECO:0000256" key="8">
    <source>
        <dbReference type="ARBA" id="ARBA00037847"/>
    </source>
</evidence>
<sequence length="266" mass="30199">MRAQRKLRIGSPCVHPHPGTTNPTSINPKMRLTWQRNQLNLILPIALICCCLLIDATNAQEAQQPWYENLPAVAMDYKVHIDAGKEDCYHQYVKAGATFYVSFSVVRGGDGMAGFAVRNPAGEVVKPYQWQATADYTDQVSPGGYYSVCIDNQFSRFAGKLVNIYITVVKYDAWDKYAKEIEQLQLNMQNFTATIGTVERNINDMMGYQAHSRHRESRDYALLLDNNSYIQTFSISQIVVILITCSIQVFFVRKLFEVKSSSKSRI</sequence>
<keyword evidence="4 9" id="KW-0812">Transmembrane</keyword>
<feature type="region of interest" description="Disordered" evidence="10">
    <location>
        <begin position="1"/>
        <end position="24"/>
    </location>
</feature>
<dbReference type="PANTHER" id="PTHR22811">
    <property type="entry name" value="TRANSMEMBRANE EMP24 DOMAIN-CONTAINING PROTEIN"/>
    <property type="match status" value="1"/>
</dbReference>
<keyword evidence="6 11" id="KW-1133">Transmembrane helix</keyword>
<evidence type="ECO:0000313" key="13">
    <source>
        <dbReference type="EMBL" id="KQS43670.1"/>
    </source>
</evidence>
<reference evidence="13 14" key="2">
    <citation type="journal article" date="2008" name="Bioinformatics">
        <title>Assembly reconciliation.</title>
        <authorList>
            <person name="Zimin A.V."/>
            <person name="Smith D.R."/>
            <person name="Sutton G."/>
            <person name="Yorke J.A."/>
        </authorList>
    </citation>
    <scope>NUCLEOTIDE SEQUENCE [LARGE SCALE GENOMIC DNA]</scope>
    <source>
        <strain evidence="13 14">TSC#14021-0224.01</strain>
    </source>
</reference>
<keyword evidence="5" id="KW-0732">Signal</keyword>
<evidence type="ECO:0000313" key="14">
    <source>
        <dbReference type="Proteomes" id="UP000008711"/>
    </source>
</evidence>
<feature type="transmembrane region" description="Helical" evidence="11">
    <location>
        <begin position="39"/>
        <end position="56"/>
    </location>
</feature>
<comment type="subcellular location">
    <subcellularLocation>
        <location evidence="8">Endomembrane system</location>
        <topology evidence="8">Single-pass membrane protein</topology>
    </subcellularLocation>
    <subcellularLocation>
        <location evidence="1 9">Membrane</location>
        <topology evidence="1 9">Single-pass type I membrane protein</topology>
    </subcellularLocation>
</comment>
<dbReference type="GO" id="GO:0005793">
    <property type="term" value="C:endoplasmic reticulum-Golgi intermediate compartment"/>
    <property type="evidence" value="ECO:0007669"/>
    <property type="project" value="EnsemblMetazoa"/>
</dbReference>
<evidence type="ECO:0000256" key="2">
    <source>
        <dbReference type="ARBA" id="ARBA00007104"/>
    </source>
</evidence>
<evidence type="ECO:0000256" key="10">
    <source>
        <dbReference type="SAM" id="MobiDB-lite"/>
    </source>
</evidence>
<dbReference type="SUPFAM" id="SSF101576">
    <property type="entry name" value="Supernatant protein factor (SPF), C-terminal domain"/>
    <property type="match status" value="1"/>
</dbReference>
<evidence type="ECO:0000256" key="3">
    <source>
        <dbReference type="ARBA" id="ARBA00022473"/>
    </source>
</evidence>
<keyword evidence="3" id="KW-0217">Developmental protein</keyword>
<protein>
    <submittedName>
        <fullName evidence="13">Uncharacterized protein, isoform B</fullName>
    </submittedName>
</protein>
<dbReference type="InterPro" id="IPR015720">
    <property type="entry name" value="Emp24-like"/>
</dbReference>
<dbReference type="PROSITE" id="PS50866">
    <property type="entry name" value="GOLD"/>
    <property type="match status" value="1"/>
</dbReference>
<evidence type="ECO:0000256" key="1">
    <source>
        <dbReference type="ARBA" id="ARBA00004479"/>
    </source>
</evidence>
<feature type="transmembrane region" description="Helical" evidence="11">
    <location>
        <begin position="235"/>
        <end position="256"/>
    </location>
</feature>
<dbReference type="AlphaFoldDB" id="A0A0Q5UIE7"/>
<evidence type="ECO:0000256" key="7">
    <source>
        <dbReference type="ARBA" id="ARBA00023136"/>
    </source>
</evidence>
<comment type="similarity">
    <text evidence="2 9">Belongs to the EMP24/GP25L family.</text>
</comment>
<evidence type="ECO:0000256" key="5">
    <source>
        <dbReference type="ARBA" id="ARBA00022729"/>
    </source>
</evidence>
<dbReference type="Pfam" id="PF01105">
    <property type="entry name" value="EMP24_GP25L"/>
    <property type="match status" value="1"/>
</dbReference>
<evidence type="ECO:0000256" key="9">
    <source>
        <dbReference type="RuleBase" id="RU003827"/>
    </source>
</evidence>
<proteinExistence type="inferred from homology"/>
<keyword evidence="14" id="KW-1185">Reference proteome</keyword>
<dbReference type="Proteomes" id="UP000008711">
    <property type="component" value="Unassembled WGS sequence"/>
</dbReference>
<organism evidence="13 14">
    <name type="scientific">Drosophila erecta</name>
    <name type="common">Fruit fly</name>
    <dbReference type="NCBI Taxonomy" id="7220"/>
    <lineage>
        <taxon>Eukaryota</taxon>
        <taxon>Metazoa</taxon>
        <taxon>Ecdysozoa</taxon>
        <taxon>Arthropoda</taxon>
        <taxon>Hexapoda</taxon>
        <taxon>Insecta</taxon>
        <taxon>Pterygota</taxon>
        <taxon>Neoptera</taxon>
        <taxon>Endopterygota</taxon>
        <taxon>Diptera</taxon>
        <taxon>Brachycera</taxon>
        <taxon>Muscomorpha</taxon>
        <taxon>Ephydroidea</taxon>
        <taxon>Drosophilidae</taxon>
        <taxon>Drosophila</taxon>
        <taxon>Sophophora</taxon>
    </lineage>
</organism>
<reference evidence="13 14" key="1">
    <citation type="journal article" date="2007" name="Nature">
        <title>Evolution of genes and genomes on the Drosophila phylogeny.</title>
        <authorList>
            <consortium name="Drosophila 12 Genomes Consortium"/>
            <person name="Clark A.G."/>
            <person name="Eisen M.B."/>
            <person name="Smith D.R."/>
            <person name="Bergman C.M."/>
            <person name="Oliver B."/>
            <person name="Markow T.A."/>
            <person name="Kaufman T.C."/>
            <person name="Kellis M."/>
            <person name="Gelbart W."/>
            <person name="Iyer V.N."/>
            <person name="Pollard D.A."/>
            <person name="Sackton T.B."/>
            <person name="Larracuente A.M."/>
            <person name="Singh N.D."/>
            <person name="Abad J.P."/>
            <person name="Abt D.N."/>
            <person name="Adryan B."/>
            <person name="Aguade M."/>
            <person name="Akashi H."/>
            <person name="Anderson W.W."/>
            <person name="Aquadro C.F."/>
            <person name="Ardell D.H."/>
            <person name="Arguello R."/>
            <person name="Artieri C.G."/>
            <person name="Barbash D.A."/>
            <person name="Barker D."/>
            <person name="Barsanti P."/>
            <person name="Batterham P."/>
            <person name="Batzoglou S."/>
            <person name="Begun D."/>
            <person name="Bhutkar A."/>
            <person name="Blanco E."/>
            <person name="Bosak S.A."/>
            <person name="Bradley R.K."/>
            <person name="Brand A.D."/>
            <person name="Brent M.R."/>
            <person name="Brooks A.N."/>
            <person name="Brown R.H."/>
            <person name="Butlin R.K."/>
            <person name="Caggese C."/>
            <person name="Calvi B.R."/>
            <person name="Bernardo de Carvalho A."/>
            <person name="Caspi A."/>
            <person name="Castrezana S."/>
            <person name="Celniker S.E."/>
            <person name="Chang J.L."/>
            <person name="Chapple C."/>
            <person name="Chatterji S."/>
            <person name="Chinwalla A."/>
            <person name="Civetta A."/>
            <person name="Clifton S.W."/>
            <person name="Comeron J.M."/>
            <person name="Costello J.C."/>
            <person name="Coyne J.A."/>
            <person name="Daub J."/>
            <person name="David R.G."/>
            <person name="Delcher A.L."/>
            <person name="Delehaunty K."/>
            <person name="Do C.B."/>
            <person name="Ebling H."/>
            <person name="Edwards K."/>
            <person name="Eickbush T."/>
            <person name="Evans J.D."/>
            <person name="Filipski A."/>
            <person name="Findeiss S."/>
            <person name="Freyhult E."/>
            <person name="Fulton L."/>
            <person name="Fulton R."/>
            <person name="Garcia A.C."/>
            <person name="Gardiner A."/>
            <person name="Garfield D.A."/>
            <person name="Garvin B.E."/>
            <person name="Gibson G."/>
            <person name="Gilbert D."/>
            <person name="Gnerre S."/>
            <person name="Godfrey J."/>
            <person name="Good R."/>
            <person name="Gotea V."/>
            <person name="Gravely B."/>
            <person name="Greenberg A.J."/>
            <person name="Griffiths-Jones S."/>
            <person name="Gross S."/>
            <person name="Guigo R."/>
            <person name="Gustafson E.A."/>
            <person name="Haerty W."/>
            <person name="Hahn M.W."/>
            <person name="Halligan D.L."/>
            <person name="Halpern A.L."/>
            <person name="Halter G.M."/>
            <person name="Han M.V."/>
            <person name="Heger A."/>
            <person name="Hillier L."/>
            <person name="Hinrichs A.S."/>
            <person name="Holmes I."/>
            <person name="Hoskins R.A."/>
            <person name="Hubisz M.J."/>
            <person name="Hultmark D."/>
            <person name="Huntley M.A."/>
            <person name="Jaffe D.B."/>
            <person name="Jagadeeshan S."/>
            <person name="Jeck W.R."/>
            <person name="Johnson J."/>
            <person name="Jones C.D."/>
            <person name="Jordan W.C."/>
            <person name="Karpen G.H."/>
            <person name="Kataoka E."/>
            <person name="Keightley P.D."/>
            <person name="Kheradpour P."/>
            <person name="Kirkness E.F."/>
            <person name="Koerich L.B."/>
            <person name="Kristiansen K."/>
            <person name="Kudrna D."/>
            <person name="Kulathinal R.J."/>
            <person name="Kumar S."/>
            <person name="Kwok R."/>
            <person name="Lander E."/>
            <person name="Langley C.H."/>
            <person name="Lapoint R."/>
            <person name="Lazzaro B.P."/>
            <person name="Lee S.J."/>
            <person name="Levesque L."/>
            <person name="Li R."/>
            <person name="Lin C.F."/>
            <person name="Lin M.F."/>
            <person name="Lindblad-Toh K."/>
            <person name="Llopart A."/>
            <person name="Long M."/>
            <person name="Low L."/>
            <person name="Lozovsky E."/>
            <person name="Lu J."/>
            <person name="Luo M."/>
            <person name="Machado C.A."/>
            <person name="Makalowski W."/>
            <person name="Marzo M."/>
            <person name="Matsuda M."/>
            <person name="Matzkin L."/>
            <person name="McAllister B."/>
            <person name="McBride C.S."/>
            <person name="McKernan B."/>
            <person name="McKernan K."/>
            <person name="Mendez-Lago M."/>
            <person name="Minx P."/>
            <person name="Mollenhauer M.U."/>
            <person name="Montooth K."/>
            <person name="Mount S.M."/>
            <person name="Mu X."/>
            <person name="Myers E."/>
            <person name="Negre B."/>
            <person name="Newfeld S."/>
            <person name="Nielsen R."/>
            <person name="Noor M.A."/>
            <person name="O'Grady P."/>
            <person name="Pachter L."/>
            <person name="Papaceit M."/>
            <person name="Parisi M.J."/>
            <person name="Parisi M."/>
            <person name="Parts L."/>
            <person name="Pedersen J.S."/>
            <person name="Pesole G."/>
            <person name="Phillippy A.M."/>
            <person name="Ponting C.P."/>
            <person name="Pop M."/>
            <person name="Porcelli D."/>
            <person name="Powell J.R."/>
            <person name="Prohaska S."/>
            <person name="Pruitt K."/>
            <person name="Puig M."/>
            <person name="Quesneville H."/>
            <person name="Ram K.R."/>
            <person name="Rand D."/>
            <person name="Rasmussen M.D."/>
            <person name="Reed L.K."/>
            <person name="Reenan R."/>
            <person name="Reily A."/>
            <person name="Remington K.A."/>
            <person name="Rieger T.T."/>
            <person name="Ritchie M.G."/>
            <person name="Robin C."/>
            <person name="Rogers Y.H."/>
            <person name="Rohde C."/>
            <person name="Rozas J."/>
            <person name="Rubenfield M.J."/>
            <person name="Ruiz A."/>
            <person name="Russo S."/>
            <person name="Salzberg S.L."/>
            <person name="Sanchez-Gracia A."/>
            <person name="Saranga D.J."/>
            <person name="Sato H."/>
            <person name="Schaeffer S.W."/>
            <person name="Schatz M.C."/>
            <person name="Schlenke T."/>
            <person name="Schwartz R."/>
            <person name="Segarra C."/>
            <person name="Singh R.S."/>
            <person name="Sirot L."/>
            <person name="Sirota M."/>
            <person name="Sisneros N.B."/>
            <person name="Smith C.D."/>
            <person name="Smith T.F."/>
            <person name="Spieth J."/>
            <person name="Stage D.E."/>
            <person name="Stark A."/>
            <person name="Stephan W."/>
            <person name="Strausberg R.L."/>
            <person name="Strempel S."/>
            <person name="Sturgill D."/>
            <person name="Sutton G."/>
            <person name="Sutton G.G."/>
            <person name="Tao W."/>
            <person name="Teichmann S."/>
            <person name="Tobari Y.N."/>
            <person name="Tomimura Y."/>
            <person name="Tsolas J.M."/>
            <person name="Valente V.L."/>
            <person name="Venter E."/>
            <person name="Venter J.C."/>
            <person name="Vicario S."/>
            <person name="Vieira F.G."/>
            <person name="Vilella A.J."/>
            <person name="Villasante A."/>
            <person name="Walenz B."/>
            <person name="Wang J."/>
            <person name="Wasserman M."/>
            <person name="Watts T."/>
            <person name="Wilson D."/>
            <person name="Wilson R.K."/>
            <person name="Wing R.A."/>
            <person name="Wolfner M.F."/>
            <person name="Wong A."/>
            <person name="Wong G.K."/>
            <person name="Wu C.I."/>
            <person name="Wu G."/>
            <person name="Yamamoto D."/>
            <person name="Yang H.P."/>
            <person name="Yang S.P."/>
            <person name="Yorke J.A."/>
            <person name="Yoshida K."/>
            <person name="Zdobnov E."/>
            <person name="Zhang P."/>
            <person name="Zhang Y."/>
            <person name="Zimin A.V."/>
            <person name="Baldwin J."/>
            <person name="Abdouelleil A."/>
            <person name="Abdulkadir J."/>
            <person name="Abebe A."/>
            <person name="Abera B."/>
            <person name="Abreu J."/>
            <person name="Acer S.C."/>
            <person name="Aftuck L."/>
            <person name="Alexander A."/>
            <person name="An P."/>
            <person name="Anderson E."/>
            <person name="Anderson S."/>
            <person name="Arachi H."/>
            <person name="Azer M."/>
            <person name="Bachantsang P."/>
            <person name="Barry A."/>
            <person name="Bayul T."/>
            <person name="Berlin A."/>
            <person name="Bessette D."/>
            <person name="Bloom T."/>
            <person name="Blye J."/>
            <person name="Boguslavskiy L."/>
            <person name="Bonnet C."/>
            <person name="Boukhgalter B."/>
            <person name="Bourzgui I."/>
            <person name="Brown A."/>
            <person name="Cahill P."/>
            <person name="Channer S."/>
            <person name="Cheshatsang Y."/>
            <person name="Chuda L."/>
            <person name="Citroen M."/>
            <person name="Collymore A."/>
            <person name="Cooke P."/>
            <person name="Costello M."/>
            <person name="D'Aco K."/>
            <person name="Daza R."/>
            <person name="De Haan G."/>
            <person name="DeGray S."/>
            <person name="DeMaso C."/>
            <person name="Dhargay N."/>
            <person name="Dooley K."/>
            <person name="Dooley E."/>
            <person name="Doricent M."/>
            <person name="Dorje P."/>
            <person name="Dorjee K."/>
            <person name="Dupes A."/>
            <person name="Elong R."/>
            <person name="Falk J."/>
            <person name="Farina A."/>
            <person name="Faro S."/>
            <person name="Ferguson D."/>
            <person name="Fisher S."/>
            <person name="Foley C.D."/>
            <person name="Franke A."/>
            <person name="Friedrich D."/>
            <person name="Gadbois L."/>
            <person name="Gearin G."/>
            <person name="Gearin C.R."/>
            <person name="Giannoukos G."/>
            <person name="Goode T."/>
            <person name="Graham J."/>
            <person name="Grandbois E."/>
            <person name="Grewal S."/>
            <person name="Gyaltsen K."/>
            <person name="Hafez N."/>
            <person name="Hagos B."/>
            <person name="Hall J."/>
            <person name="Henson C."/>
            <person name="Hollinger A."/>
            <person name="Honan T."/>
            <person name="Huard M.D."/>
            <person name="Hughes L."/>
            <person name="Hurhula B."/>
            <person name="Husby M.E."/>
            <person name="Kamat A."/>
            <person name="Kanga B."/>
            <person name="Kashin S."/>
            <person name="Khazanovich D."/>
            <person name="Kisner P."/>
            <person name="Lance K."/>
            <person name="Lara M."/>
            <person name="Lee W."/>
            <person name="Lennon N."/>
            <person name="Letendre F."/>
            <person name="LeVine R."/>
            <person name="Lipovsky A."/>
            <person name="Liu X."/>
            <person name="Liu J."/>
            <person name="Liu S."/>
            <person name="Lokyitsang T."/>
            <person name="Lokyitsang Y."/>
            <person name="Lubonja R."/>
            <person name="Lui A."/>
            <person name="MacDonald P."/>
            <person name="Magnisalis V."/>
            <person name="Maru K."/>
            <person name="Matthews C."/>
            <person name="McCusker W."/>
            <person name="McDonough S."/>
            <person name="Mehta T."/>
            <person name="Meldrim J."/>
            <person name="Meneus L."/>
            <person name="Mihai O."/>
            <person name="Mihalev A."/>
            <person name="Mihova T."/>
            <person name="Mittelman R."/>
            <person name="Mlenga V."/>
            <person name="Montmayeur A."/>
            <person name="Mulrain L."/>
            <person name="Navidi A."/>
            <person name="Naylor J."/>
            <person name="Negash T."/>
            <person name="Nguyen T."/>
            <person name="Nguyen N."/>
            <person name="Nicol R."/>
            <person name="Norbu C."/>
            <person name="Norbu N."/>
            <person name="Novod N."/>
            <person name="O'Neill B."/>
            <person name="Osman S."/>
            <person name="Markiewicz E."/>
            <person name="Oyono O.L."/>
            <person name="Patti C."/>
            <person name="Phunkhang P."/>
            <person name="Pierre F."/>
            <person name="Priest M."/>
            <person name="Raghuraman S."/>
            <person name="Rege F."/>
            <person name="Reyes R."/>
            <person name="Rise C."/>
            <person name="Rogov P."/>
            <person name="Ross K."/>
            <person name="Ryan E."/>
            <person name="Settipalli S."/>
            <person name="Shea T."/>
            <person name="Sherpa N."/>
            <person name="Shi L."/>
            <person name="Shih D."/>
            <person name="Sparrow T."/>
            <person name="Spaulding J."/>
            <person name="Stalker J."/>
            <person name="Stange-Thomann N."/>
            <person name="Stavropoulos S."/>
            <person name="Stone C."/>
            <person name="Strader C."/>
            <person name="Tesfaye S."/>
            <person name="Thomson T."/>
            <person name="Thoulutsang Y."/>
            <person name="Thoulutsang D."/>
            <person name="Topham K."/>
            <person name="Topping I."/>
            <person name="Tsamla T."/>
            <person name="Vassiliev H."/>
            <person name="Vo A."/>
            <person name="Wangchuk T."/>
            <person name="Wangdi T."/>
            <person name="Weiand M."/>
            <person name="Wilkinson J."/>
            <person name="Wilson A."/>
            <person name="Yadav S."/>
            <person name="Young G."/>
            <person name="Yu Q."/>
            <person name="Zembek L."/>
            <person name="Zhong D."/>
            <person name="Zimmer A."/>
            <person name="Zwirko Z."/>
            <person name="Jaffe D.B."/>
            <person name="Alvarez P."/>
            <person name="Brockman W."/>
            <person name="Butler J."/>
            <person name="Chin C."/>
            <person name="Gnerre S."/>
            <person name="Grabherr M."/>
            <person name="Kleber M."/>
            <person name="Mauceli E."/>
            <person name="MacCallum I."/>
        </authorList>
    </citation>
    <scope>NUCLEOTIDE SEQUENCE [LARGE SCALE GENOMIC DNA]</scope>
    <source>
        <strain evidence="13 14">TSC#14021-0224.01</strain>
    </source>
</reference>
<dbReference type="GO" id="GO:0018991">
    <property type="term" value="P:egg-laying behavior"/>
    <property type="evidence" value="ECO:0007669"/>
    <property type="project" value="EnsemblMetazoa"/>
</dbReference>
<dbReference type="EMBL" id="CH954178">
    <property type="protein sequence ID" value="KQS43670.1"/>
    <property type="molecule type" value="Genomic_DNA"/>
</dbReference>
<dbReference type="InterPro" id="IPR036598">
    <property type="entry name" value="GOLD_dom_sf"/>
</dbReference>
<evidence type="ECO:0000259" key="12">
    <source>
        <dbReference type="PROSITE" id="PS50866"/>
    </source>
</evidence>
<keyword evidence="7 11" id="KW-0472">Membrane</keyword>
<evidence type="ECO:0000256" key="6">
    <source>
        <dbReference type="ARBA" id="ARBA00022989"/>
    </source>
</evidence>
<evidence type="ECO:0000256" key="4">
    <source>
        <dbReference type="ARBA" id="ARBA00022692"/>
    </source>
</evidence>
<evidence type="ECO:0000256" key="11">
    <source>
        <dbReference type="SAM" id="Phobius"/>
    </source>
</evidence>
<dbReference type="InterPro" id="IPR009038">
    <property type="entry name" value="GOLD_dom"/>
</dbReference>
<dbReference type="SMART" id="SM01190">
    <property type="entry name" value="EMP24_GP25L"/>
    <property type="match status" value="1"/>
</dbReference>
<dbReference type="OrthoDB" id="10037706at2759"/>
<accession>A0A0Q5UIE7</accession>
<name>A0A0Q5UIE7_DROER</name>
<gene>
    <name evidence="13" type="primary">Dere\GG15320</name>
    <name evidence="13" type="synonym">dere_GLEANR_15406</name>
    <name evidence="13" type="synonym">GG15320</name>
    <name evidence="13" type="ORF">Dere_GG15320</name>
</gene>
<dbReference type="GO" id="GO:0016020">
    <property type="term" value="C:membrane"/>
    <property type="evidence" value="ECO:0007669"/>
    <property type="project" value="UniProtKB-SubCell"/>
</dbReference>